<dbReference type="KEGG" id="lgi:LOTGIDRAFT_161427"/>
<proteinExistence type="predicted"/>
<keyword evidence="2" id="KW-1185">Reference proteome</keyword>
<name>V4BYK2_LOTGI</name>
<organism evidence="1 2">
    <name type="scientific">Lottia gigantea</name>
    <name type="common">Giant owl limpet</name>
    <dbReference type="NCBI Taxonomy" id="225164"/>
    <lineage>
        <taxon>Eukaryota</taxon>
        <taxon>Metazoa</taxon>
        <taxon>Spiralia</taxon>
        <taxon>Lophotrochozoa</taxon>
        <taxon>Mollusca</taxon>
        <taxon>Gastropoda</taxon>
        <taxon>Patellogastropoda</taxon>
        <taxon>Lottioidea</taxon>
        <taxon>Lottiidae</taxon>
        <taxon>Lottia</taxon>
    </lineage>
</organism>
<dbReference type="CTD" id="20238695"/>
<sequence>MEDEDPYSPFIISLYKLKKKNKMRFTGSWKIIKDVNEKSEITFLGKNEQPTNMFLNTEHMDVEVSQNVPVPNTLTLEFEQKNSPLFSNTNYYILLLTERVTGVQYLELIETTSRTISSSISLKSRQKYEYQLYKVH</sequence>
<evidence type="ECO:0000313" key="2">
    <source>
        <dbReference type="Proteomes" id="UP000030746"/>
    </source>
</evidence>
<reference evidence="1 2" key="1">
    <citation type="journal article" date="2013" name="Nature">
        <title>Insights into bilaterian evolution from three spiralian genomes.</title>
        <authorList>
            <person name="Simakov O."/>
            <person name="Marletaz F."/>
            <person name="Cho S.J."/>
            <person name="Edsinger-Gonzales E."/>
            <person name="Havlak P."/>
            <person name="Hellsten U."/>
            <person name="Kuo D.H."/>
            <person name="Larsson T."/>
            <person name="Lv J."/>
            <person name="Arendt D."/>
            <person name="Savage R."/>
            <person name="Osoegawa K."/>
            <person name="de Jong P."/>
            <person name="Grimwood J."/>
            <person name="Chapman J.A."/>
            <person name="Shapiro H."/>
            <person name="Aerts A."/>
            <person name="Otillar R.P."/>
            <person name="Terry A.Y."/>
            <person name="Boore J.L."/>
            <person name="Grigoriev I.V."/>
            <person name="Lindberg D.R."/>
            <person name="Seaver E.C."/>
            <person name="Weisblat D.A."/>
            <person name="Putnam N.H."/>
            <person name="Rokhsar D.S."/>
        </authorList>
    </citation>
    <scope>NUCLEOTIDE SEQUENCE [LARGE SCALE GENOMIC DNA]</scope>
</reference>
<dbReference type="AlphaFoldDB" id="V4BYK2"/>
<evidence type="ECO:0000313" key="1">
    <source>
        <dbReference type="EMBL" id="ESO94219.1"/>
    </source>
</evidence>
<dbReference type="EMBL" id="KB201847">
    <property type="protein sequence ID" value="ESO94219.1"/>
    <property type="molecule type" value="Genomic_DNA"/>
</dbReference>
<dbReference type="HOGENOM" id="CLU_1877761_0_0_1"/>
<protein>
    <submittedName>
        <fullName evidence="1">Uncharacterized protein</fullName>
    </submittedName>
</protein>
<gene>
    <name evidence="1" type="ORF">LOTGIDRAFT_161427</name>
</gene>
<accession>V4BYK2</accession>
<dbReference type="Proteomes" id="UP000030746">
    <property type="component" value="Unassembled WGS sequence"/>
</dbReference>
<dbReference type="GeneID" id="20238695"/>
<dbReference type="RefSeq" id="XP_009055065.1">
    <property type="nucleotide sequence ID" value="XM_009056817.1"/>
</dbReference>